<comment type="caution">
    <text evidence="2">The sequence shown here is derived from an EMBL/GenBank/DDBJ whole genome shotgun (WGS) entry which is preliminary data.</text>
</comment>
<dbReference type="EMBL" id="JACHXA010000017">
    <property type="protein sequence ID" value="MBB3067030.1"/>
    <property type="molecule type" value="Genomic_DNA"/>
</dbReference>
<gene>
    <name evidence="2" type="ORF">FHR98_003353</name>
</gene>
<accession>A0A839SZD6</accession>
<evidence type="ECO:0000313" key="3">
    <source>
        <dbReference type="Proteomes" id="UP000581135"/>
    </source>
</evidence>
<proteinExistence type="predicted"/>
<dbReference type="Proteomes" id="UP000581135">
    <property type="component" value="Unassembled WGS sequence"/>
</dbReference>
<name>A0A839SZD6_9PROT</name>
<organism evidence="2 3">
    <name type="scientific">Limibacillus halophilus</name>
    <dbReference type="NCBI Taxonomy" id="1579333"/>
    <lineage>
        <taxon>Bacteria</taxon>
        <taxon>Pseudomonadati</taxon>
        <taxon>Pseudomonadota</taxon>
        <taxon>Alphaproteobacteria</taxon>
        <taxon>Rhodospirillales</taxon>
        <taxon>Rhodovibrionaceae</taxon>
        <taxon>Limibacillus</taxon>
    </lineage>
</organism>
<reference evidence="2 3" key="1">
    <citation type="submission" date="2020-08" db="EMBL/GenBank/DDBJ databases">
        <title>Genomic Encyclopedia of Type Strains, Phase III (KMG-III): the genomes of soil and plant-associated and newly described type strains.</title>
        <authorList>
            <person name="Whitman W."/>
        </authorList>
    </citation>
    <scope>NUCLEOTIDE SEQUENCE [LARGE SCALE GENOMIC DNA]</scope>
    <source>
        <strain evidence="2 3">CECT 8803</strain>
    </source>
</reference>
<feature type="region of interest" description="Disordered" evidence="1">
    <location>
        <begin position="1"/>
        <end position="161"/>
    </location>
</feature>
<sequence length="375" mass="39777">MPSPSFETPSARAPQDEGETENSKGLKAPHPEGSSTRRNNTHPEEGSNDPVSKGEEGPNPTTKAPLEGADRARQAGLADGIQIASADTGIQSDAAAPLGQQAQSGGAEPENSPQVAQAIPPGAAPSTQPMPTFRTRLRDSQGNVVGVGERPRADDPQAWQAHQDALDKAGVGAGQHRAFREVWAAEGGLKSDGDTVAGITPDTLKELHEHDDKRAKADFRALGIDPKSDPASLTPEQRVQVYQVFFDGHWNPAAEAIGQRIGQPDMRGRDVLDYIGDPEAAAALADTFFRGSVKGKAEIGRVVQIAINATRAKVGQAPINADGVFGSGSIDAYKDLAADPKSRKLLLDHLADERRKLRPSSFGEAARADHFRIER</sequence>
<keyword evidence="3" id="KW-1185">Reference proteome</keyword>
<protein>
    <submittedName>
        <fullName evidence="2">Uncharacterized protein</fullName>
    </submittedName>
</protein>
<dbReference type="AlphaFoldDB" id="A0A839SZD6"/>
<evidence type="ECO:0000256" key="1">
    <source>
        <dbReference type="SAM" id="MobiDB-lite"/>
    </source>
</evidence>
<evidence type="ECO:0000313" key="2">
    <source>
        <dbReference type="EMBL" id="MBB3067030.1"/>
    </source>
</evidence>